<dbReference type="InterPro" id="IPR058923">
    <property type="entry name" value="RCC1-like_dom"/>
</dbReference>
<dbReference type="InterPro" id="IPR009091">
    <property type="entry name" value="RCC1/BLIP-II"/>
</dbReference>
<feature type="domain" description="RCC1-like" evidence="3">
    <location>
        <begin position="4"/>
        <end position="357"/>
    </location>
</feature>
<dbReference type="InterPro" id="IPR051625">
    <property type="entry name" value="Signaling_Regulatory_Domain"/>
</dbReference>
<proteinExistence type="predicted"/>
<dbReference type="PROSITE" id="PS50012">
    <property type="entry name" value="RCC1_3"/>
    <property type="match status" value="6"/>
</dbReference>
<protein>
    <submittedName>
        <fullName evidence="4">RCC1/BLIP-II protein</fullName>
    </submittedName>
</protein>
<evidence type="ECO:0000259" key="3">
    <source>
        <dbReference type="Pfam" id="PF25390"/>
    </source>
</evidence>
<gene>
    <name evidence="4" type="ORF">CONCODRAFT_77335</name>
</gene>
<dbReference type="SUPFAM" id="SSF50985">
    <property type="entry name" value="RCC1/BLIP-II"/>
    <property type="match status" value="1"/>
</dbReference>
<evidence type="ECO:0000256" key="1">
    <source>
        <dbReference type="ARBA" id="ARBA00022737"/>
    </source>
</evidence>
<feature type="repeat" description="RCC1" evidence="2">
    <location>
        <begin position="54"/>
        <end position="109"/>
    </location>
</feature>
<accession>A0A137PEP6</accession>
<dbReference type="Proteomes" id="UP000070444">
    <property type="component" value="Unassembled WGS sequence"/>
</dbReference>
<evidence type="ECO:0000313" key="5">
    <source>
        <dbReference type="Proteomes" id="UP000070444"/>
    </source>
</evidence>
<feature type="repeat" description="RCC1" evidence="2">
    <location>
        <begin position="264"/>
        <end position="309"/>
    </location>
</feature>
<feature type="repeat" description="RCC1" evidence="2">
    <location>
        <begin position="213"/>
        <end position="263"/>
    </location>
</feature>
<reference evidence="4 5" key="1">
    <citation type="journal article" date="2015" name="Genome Biol. Evol.">
        <title>Phylogenomic analyses indicate that early fungi evolved digesting cell walls of algal ancestors of land plants.</title>
        <authorList>
            <person name="Chang Y."/>
            <person name="Wang S."/>
            <person name="Sekimoto S."/>
            <person name="Aerts A.L."/>
            <person name="Choi C."/>
            <person name="Clum A."/>
            <person name="LaButti K.M."/>
            <person name="Lindquist E.A."/>
            <person name="Yee Ngan C."/>
            <person name="Ohm R.A."/>
            <person name="Salamov A.A."/>
            <person name="Grigoriev I.V."/>
            <person name="Spatafora J.W."/>
            <person name="Berbee M.L."/>
        </authorList>
    </citation>
    <scope>NUCLEOTIDE SEQUENCE [LARGE SCALE GENOMIC DNA]</scope>
    <source>
        <strain evidence="4 5">NRRL 28638</strain>
    </source>
</reference>
<dbReference type="STRING" id="796925.A0A137PEP6"/>
<keyword evidence="5" id="KW-1185">Reference proteome</keyword>
<dbReference type="EMBL" id="KQ964436">
    <property type="protein sequence ID" value="KXN73478.1"/>
    <property type="molecule type" value="Genomic_DNA"/>
</dbReference>
<dbReference type="PANTHER" id="PTHR22872">
    <property type="entry name" value="BTK-BINDING PROTEIN-RELATED"/>
    <property type="match status" value="1"/>
</dbReference>
<feature type="repeat" description="RCC1" evidence="2">
    <location>
        <begin position="2"/>
        <end position="53"/>
    </location>
</feature>
<sequence>MNKLLSFGSNGNYQLGLAHDEDIFNHQFVNISNADEIVDIKAGGNHTLILLSNGQVWGVGDNSSNQLGAIDSKDGKIVHNWSLIEHDDKSVLFKDISCGWSHSVLIDSNGIAYGIGSNQFGQLGLGDLKSTTKLTKIELPEGIKIKKAGSGLRHTLLLTDTGDCYASGSNKFGQLAGPVLKNIKQFYKVSDLPSDIVDVSCGERHTVMLDTLGNVFSFGNNRFFQLGYSTEEQSSFNISKVPLNSPIKSISCGWQHTIALTTDGELIGWGGNDHLQLGHELKENKIVSILNDVVMSYAGSAHTLALTKEDKLLVWGWNEHGNCHLNNEEFPHVNLDTSKEHSLQFDTKIKLIFGGCATSFIAFN</sequence>
<dbReference type="Gene3D" id="2.130.10.30">
    <property type="entry name" value="Regulator of chromosome condensation 1/beta-lactamase-inhibitor protein II"/>
    <property type="match status" value="2"/>
</dbReference>
<dbReference type="PRINTS" id="PR00633">
    <property type="entry name" value="RCCNDNSATION"/>
</dbReference>
<feature type="repeat" description="RCC1" evidence="2">
    <location>
        <begin position="162"/>
        <end position="212"/>
    </location>
</feature>
<dbReference type="AlphaFoldDB" id="A0A137PEP6"/>
<evidence type="ECO:0000313" key="4">
    <source>
        <dbReference type="EMBL" id="KXN73478.1"/>
    </source>
</evidence>
<dbReference type="OMA" id="GWGANTK"/>
<dbReference type="Pfam" id="PF25390">
    <property type="entry name" value="WD40_RLD"/>
    <property type="match status" value="1"/>
</dbReference>
<dbReference type="InterPro" id="IPR000408">
    <property type="entry name" value="Reg_chr_condens"/>
</dbReference>
<dbReference type="OrthoDB" id="5370059at2759"/>
<organism evidence="4 5">
    <name type="scientific">Conidiobolus coronatus (strain ATCC 28846 / CBS 209.66 / NRRL 28638)</name>
    <name type="common">Delacroixia coronata</name>
    <dbReference type="NCBI Taxonomy" id="796925"/>
    <lineage>
        <taxon>Eukaryota</taxon>
        <taxon>Fungi</taxon>
        <taxon>Fungi incertae sedis</taxon>
        <taxon>Zoopagomycota</taxon>
        <taxon>Entomophthoromycotina</taxon>
        <taxon>Entomophthoromycetes</taxon>
        <taxon>Entomophthorales</taxon>
        <taxon>Ancylistaceae</taxon>
        <taxon>Conidiobolus</taxon>
    </lineage>
</organism>
<feature type="repeat" description="RCC1" evidence="2">
    <location>
        <begin position="110"/>
        <end position="161"/>
    </location>
</feature>
<name>A0A137PEP6_CONC2</name>
<dbReference type="PROSITE" id="PS00626">
    <property type="entry name" value="RCC1_2"/>
    <property type="match status" value="3"/>
</dbReference>
<keyword evidence="1" id="KW-0677">Repeat</keyword>
<evidence type="ECO:0000256" key="2">
    <source>
        <dbReference type="PROSITE-ProRule" id="PRU00235"/>
    </source>
</evidence>